<feature type="domain" description="Glucose-methanol-choline oxidoreductase N-terminal" evidence="3">
    <location>
        <begin position="249"/>
        <end position="263"/>
    </location>
</feature>
<gene>
    <name evidence="4" type="ORF">B7463_g7687</name>
</gene>
<dbReference type="GO" id="GO:0050660">
    <property type="term" value="F:flavin adenine dinucleotide binding"/>
    <property type="evidence" value="ECO:0007669"/>
    <property type="project" value="InterPro"/>
</dbReference>
<dbReference type="Gene3D" id="3.30.560.10">
    <property type="entry name" value="Glucose Oxidase, domain 3"/>
    <property type="match status" value="1"/>
</dbReference>
<dbReference type="SUPFAM" id="SSF51905">
    <property type="entry name" value="FAD/NAD(P)-binding domain"/>
    <property type="match status" value="1"/>
</dbReference>
<keyword evidence="5" id="KW-1185">Reference proteome</keyword>
<dbReference type="InterPro" id="IPR012132">
    <property type="entry name" value="GMC_OxRdtase"/>
</dbReference>
<dbReference type="OrthoDB" id="3862662at2759"/>
<reference evidence="4 5" key="1">
    <citation type="submission" date="2018-05" db="EMBL/GenBank/DDBJ databases">
        <title>Draft genome sequence of Scytalidium lignicola DSM 105466, a ubiquitous saprotrophic fungus.</title>
        <authorList>
            <person name="Buettner E."/>
            <person name="Gebauer A.M."/>
            <person name="Hofrichter M."/>
            <person name="Liers C."/>
            <person name="Kellner H."/>
        </authorList>
    </citation>
    <scope>NUCLEOTIDE SEQUENCE [LARGE SCALE GENOMIC DNA]</scope>
    <source>
        <strain evidence="4 5">DSM 105466</strain>
    </source>
</reference>
<dbReference type="PANTHER" id="PTHR11552:SF134">
    <property type="entry name" value="GLUCOSE-METHANOL-CHOLINE OXIDOREDUCTASE N-TERMINAL DOMAIN-CONTAINING PROTEIN"/>
    <property type="match status" value="1"/>
</dbReference>
<organism evidence="4 5">
    <name type="scientific">Scytalidium lignicola</name>
    <name type="common">Hyphomycete</name>
    <dbReference type="NCBI Taxonomy" id="5539"/>
    <lineage>
        <taxon>Eukaryota</taxon>
        <taxon>Fungi</taxon>
        <taxon>Dikarya</taxon>
        <taxon>Ascomycota</taxon>
        <taxon>Pezizomycotina</taxon>
        <taxon>Leotiomycetes</taxon>
        <taxon>Leotiomycetes incertae sedis</taxon>
        <taxon>Scytalidium</taxon>
    </lineage>
</organism>
<dbReference type="GO" id="GO:0016614">
    <property type="term" value="F:oxidoreductase activity, acting on CH-OH group of donors"/>
    <property type="evidence" value="ECO:0007669"/>
    <property type="project" value="InterPro"/>
</dbReference>
<dbReference type="GO" id="GO:0008270">
    <property type="term" value="F:zinc ion binding"/>
    <property type="evidence" value="ECO:0007669"/>
    <property type="project" value="InterPro"/>
</dbReference>
<dbReference type="Pfam" id="PF05199">
    <property type="entry name" value="GMC_oxred_C"/>
    <property type="match status" value="1"/>
</dbReference>
<evidence type="ECO:0000256" key="1">
    <source>
        <dbReference type="ARBA" id="ARBA00010790"/>
    </source>
</evidence>
<dbReference type="Pfam" id="PF04082">
    <property type="entry name" value="Fungal_trans"/>
    <property type="match status" value="1"/>
</dbReference>
<dbReference type="Proteomes" id="UP000258309">
    <property type="component" value="Unassembled WGS sequence"/>
</dbReference>
<feature type="non-terminal residue" evidence="4">
    <location>
        <position position="1"/>
    </location>
</feature>
<sequence>MADIFDFIIVGGGTAGCLLAKRLASTKQKPSVLLVEAGGDGADIIHRSPYMRCLNAVTKPDFDHGYILTPNPNLDGLISPYIRGKVLGGTSMTNYMMYTRGPAADYDRWAEIVGSKDWAWQKTEERFKRYADVEPGSLGTDGPVGISLPSSIDPGMKLCLEGAIELGIKLNPNLNSGDPIGVGVDFLTVKNGLRTTSASANLQSTPDNLTIWTNSPVAKVVLDGKKAVGIETLSGRKVSSTVEVIVCAGAIDSPKILLLSGIGPATDLTAVNIEVKHELPGVGKNLQDHCVAGTTHLLGHGVSERLSFMHSPEKVKAAEEQWQRDHTGPIATRTHETAVAFVKDPSFTNSDEFKSLDSEIQNFFNLSDVPHYEFIMNLAIPPQGYTFEDLEDSFVNLHVCIMNPQSRGSVKLKSANPADSPLIDMALMQHPYDRFTLINGVRKSMELIKTKTYAKVWKSQISGPKSLSDEDIWDFIKVNLLPIMHANGSIKMGKREEDELACVDSELRVYGLEGLRVADLSVCPFTLKHNTSCDYSDQEVSGLADDLRNLQRWLRKVETSLLNAPDGTCSPDILSNMDYSSALSKFTPSIPRPTTAIWWSQNERLNLSNINESLCDQVYQIVEIGGHDLSEVCTMYFENIHKWWPVVSKGLFYNTLSNLRAHPKADFSLLLLTIYLLLRSPSEDDGVQEMQDSFYMTAKYICTCVQMFLPPSTHLVQAMLLLATFEHASGKCEAAYLTIGECARNAHLMGLHMPRHTNAPKGSDEWYILLEEQIRGRPPATKVPTYEFTLPVEIEDLDMMDVEVGDRFPPYSGPGGESGDNIGTFGREAQGCRILDAVIQFSEDTEPHQQEWLTELMDMDMRIRGFLGYLMDEYKGAWGKYCGATTMVLASFFTLHQSRIAFEKATIQHTDSLTYEISKCALQSAIRIVTTVSEHFNTNISRFNMMAIPPAYTCIIFRAAMAFIMFADEVGSQQWETDFQNLRRTCWYMSHRWKIAENYLNTIDQAAESNSKALRAKEDFGTFVRPNGCYSGLC</sequence>
<dbReference type="STRING" id="5539.A0A3E2H5V3"/>
<name>A0A3E2H5V3_SCYLI</name>
<dbReference type="EMBL" id="NCSJ02000155">
    <property type="protein sequence ID" value="RFU28667.1"/>
    <property type="molecule type" value="Genomic_DNA"/>
</dbReference>
<proteinExistence type="inferred from homology"/>
<evidence type="ECO:0000313" key="4">
    <source>
        <dbReference type="EMBL" id="RFU28667.1"/>
    </source>
</evidence>
<dbReference type="GO" id="GO:0003677">
    <property type="term" value="F:DNA binding"/>
    <property type="evidence" value="ECO:0007669"/>
    <property type="project" value="InterPro"/>
</dbReference>
<comment type="caution">
    <text evidence="4">The sequence shown here is derived from an EMBL/GenBank/DDBJ whole genome shotgun (WGS) entry which is preliminary data.</text>
</comment>
<dbReference type="InterPro" id="IPR007867">
    <property type="entry name" value="GMC_OxRtase_C"/>
</dbReference>
<dbReference type="CDD" id="cd12148">
    <property type="entry name" value="fungal_TF_MHR"/>
    <property type="match status" value="1"/>
</dbReference>
<comment type="similarity">
    <text evidence="1">Belongs to the GMC oxidoreductase family.</text>
</comment>
<accession>A0A3E2H5V3</accession>
<dbReference type="InterPro" id="IPR007219">
    <property type="entry name" value="XnlR_reg_dom"/>
</dbReference>
<feature type="non-terminal residue" evidence="4">
    <location>
        <position position="1034"/>
    </location>
</feature>
<dbReference type="PANTHER" id="PTHR11552">
    <property type="entry name" value="GLUCOSE-METHANOL-CHOLINE GMC OXIDOREDUCTASE"/>
    <property type="match status" value="1"/>
</dbReference>
<dbReference type="GO" id="GO:0006351">
    <property type="term" value="P:DNA-templated transcription"/>
    <property type="evidence" value="ECO:0007669"/>
    <property type="project" value="InterPro"/>
</dbReference>
<dbReference type="SUPFAM" id="SSF54373">
    <property type="entry name" value="FAD-linked reductases, C-terminal domain"/>
    <property type="match status" value="1"/>
</dbReference>
<evidence type="ECO:0000256" key="2">
    <source>
        <dbReference type="ARBA" id="ARBA00023242"/>
    </source>
</evidence>
<evidence type="ECO:0000313" key="5">
    <source>
        <dbReference type="Proteomes" id="UP000258309"/>
    </source>
</evidence>
<dbReference type="InterPro" id="IPR000172">
    <property type="entry name" value="GMC_OxRdtase_N"/>
</dbReference>
<dbReference type="PROSITE" id="PS00624">
    <property type="entry name" value="GMC_OXRED_2"/>
    <property type="match status" value="1"/>
</dbReference>
<protein>
    <recommendedName>
        <fullName evidence="3">Glucose-methanol-choline oxidoreductase N-terminal domain-containing protein</fullName>
    </recommendedName>
</protein>
<evidence type="ECO:0000259" key="3">
    <source>
        <dbReference type="PROSITE" id="PS00624"/>
    </source>
</evidence>
<dbReference type="Gene3D" id="3.50.50.60">
    <property type="entry name" value="FAD/NAD(P)-binding domain"/>
    <property type="match status" value="1"/>
</dbReference>
<keyword evidence="2" id="KW-0539">Nucleus</keyword>
<dbReference type="AlphaFoldDB" id="A0A3E2H5V3"/>
<dbReference type="Pfam" id="PF00732">
    <property type="entry name" value="GMC_oxred_N"/>
    <property type="match status" value="1"/>
</dbReference>
<dbReference type="InterPro" id="IPR036188">
    <property type="entry name" value="FAD/NAD-bd_sf"/>
</dbReference>